<evidence type="ECO:0000313" key="2">
    <source>
        <dbReference type="EMBL" id="SHE42432.1"/>
    </source>
</evidence>
<organism evidence="2 3">
    <name type="scientific">Desulforamulus putei DSM 12395</name>
    <dbReference type="NCBI Taxonomy" id="1121429"/>
    <lineage>
        <taxon>Bacteria</taxon>
        <taxon>Bacillati</taxon>
        <taxon>Bacillota</taxon>
        <taxon>Clostridia</taxon>
        <taxon>Eubacteriales</taxon>
        <taxon>Peptococcaceae</taxon>
        <taxon>Desulforamulus</taxon>
    </lineage>
</organism>
<proteinExistence type="predicted"/>
<accession>A0A1M4TD49</accession>
<name>A0A1M4TD49_9FIRM</name>
<sequence>MESSIRWAVGTFFVPAAVIPFYLFQSNFRSKYHQQHKRGRPQDVTSEMQVRCIHCGEFYQGNREKCPHCKTVLKDE</sequence>
<dbReference type="Proteomes" id="UP000184148">
    <property type="component" value="Unassembled WGS sequence"/>
</dbReference>
<dbReference type="EMBL" id="FQUY01000001">
    <property type="protein sequence ID" value="SHE42432.1"/>
    <property type="molecule type" value="Genomic_DNA"/>
</dbReference>
<protein>
    <submittedName>
        <fullName evidence="2">Uncharacterized protein</fullName>
    </submittedName>
</protein>
<keyword evidence="1" id="KW-0812">Transmembrane</keyword>
<evidence type="ECO:0000313" key="3">
    <source>
        <dbReference type="Proteomes" id="UP000184148"/>
    </source>
</evidence>
<keyword evidence="1" id="KW-1133">Transmembrane helix</keyword>
<keyword evidence="3" id="KW-1185">Reference proteome</keyword>
<dbReference type="AlphaFoldDB" id="A0A1M4TD49"/>
<feature type="transmembrane region" description="Helical" evidence="1">
    <location>
        <begin position="6"/>
        <end position="24"/>
    </location>
</feature>
<evidence type="ECO:0000256" key="1">
    <source>
        <dbReference type="SAM" id="Phobius"/>
    </source>
</evidence>
<gene>
    <name evidence="2" type="ORF">SAMN02745133_00429</name>
</gene>
<keyword evidence="1" id="KW-0472">Membrane</keyword>
<reference evidence="3" key="1">
    <citation type="submission" date="2016-11" db="EMBL/GenBank/DDBJ databases">
        <authorList>
            <person name="Varghese N."/>
            <person name="Submissions S."/>
        </authorList>
    </citation>
    <scope>NUCLEOTIDE SEQUENCE [LARGE SCALE GENOMIC DNA]</scope>
    <source>
        <strain evidence="3">DSM 12395</strain>
    </source>
</reference>